<evidence type="ECO:0000313" key="5">
    <source>
        <dbReference type="Proteomes" id="UP000051380"/>
    </source>
</evidence>
<feature type="domain" description="NAD-dependent epimerase/dehydratase" evidence="3">
    <location>
        <begin position="4"/>
        <end position="243"/>
    </location>
</feature>
<dbReference type="InterPro" id="IPR036291">
    <property type="entry name" value="NAD(P)-bd_dom_sf"/>
</dbReference>
<dbReference type="GO" id="GO:0016616">
    <property type="term" value="F:oxidoreductase activity, acting on the CH-OH group of donors, NAD or NADP as acceptor"/>
    <property type="evidence" value="ECO:0007669"/>
    <property type="project" value="TreeGrafter"/>
</dbReference>
<sequence>MSTVLVTGGSGFVGIHVVLQLLAAGHAVRTTVRRPERQADVLAMLREGEAATPESVAFVTADLTRDDGWEAAVAGCDYVLHVASPLSTTVPTDENEMIIPARDGTIRVLRAARAAGVKRVVITSSLGAIGYGHPPRDKPFDETEWTNLAGVDGQPYVKSKTLAERAAWDFVAREGDGLELSVINPAGIFGPVLGPDFSGSIEIVRSLLDGAMPAVPRVYFGVVDVRDVAELHLRAMTAPEAKGERFIAVSGETMSILDIARMLRRELGPRARRVPRLQAPDWLVRLAARRIPLLRAVVPMLGKVRHSTSAKAKSLLGWQARSNEEAILATAESLIRLGLVKG</sequence>
<keyword evidence="1" id="KW-0560">Oxidoreductase</keyword>
<evidence type="ECO:0000313" key="4">
    <source>
        <dbReference type="EMBL" id="KRP86242.1"/>
    </source>
</evidence>
<dbReference type="InterPro" id="IPR050425">
    <property type="entry name" value="NAD(P)_dehydrat-like"/>
</dbReference>
<comment type="caution">
    <text evidence="4">The sequence shown here is derived from an EMBL/GenBank/DDBJ whole genome shotgun (WGS) entry which is preliminary data.</text>
</comment>
<dbReference type="FunFam" id="3.40.50.720:FF:000336">
    <property type="entry name" value="Aldehyde reductase"/>
    <property type="match status" value="1"/>
</dbReference>
<dbReference type="Proteomes" id="UP000051380">
    <property type="component" value="Unassembled WGS sequence"/>
</dbReference>
<protein>
    <submittedName>
        <fullName evidence="4">Epimerase</fullName>
    </submittedName>
</protein>
<reference evidence="4 5" key="1">
    <citation type="submission" date="2015-09" db="EMBL/GenBank/DDBJ databases">
        <title>Draft Genome Sequence of the Strain BR 3267 (Bradyrhizobium yuanmingense) recommended as inoculant for cowpea in Brazil.</title>
        <authorList>
            <person name="Simoes-Araujo J.L."/>
            <person name="Zilli J.E."/>
        </authorList>
    </citation>
    <scope>NUCLEOTIDE SEQUENCE [LARGE SCALE GENOMIC DNA]</scope>
    <source>
        <strain evidence="4 5">BR3267</strain>
    </source>
</reference>
<dbReference type="EMBL" id="LJYF01000050">
    <property type="protein sequence ID" value="KRP86242.1"/>
    <property type="molecule type" value="Genomic_DNA"/>
</dbReference>
<dbReference type="STRING" id="108015.GA0061099_1011193"/>
<dbReference type="CDD" id="cd05227">
    <property type="entry name" value="AR_SDR_e"/>
    <property type="match status" value="1"/>
</dbReference>
<dbReference type="Gene3D" id="3.40.50.720">
    <property type="entry name" value="NAD(P)-binding Rossmann-like Domain"/>
    <property type="match status" value="1"/>
</dbReference>
<evidence type="ECO:0000259" key="3">
    <source>
        <dbReference type="Pfam" id="PF01370"/>
    </source>
</evidence>
<dbReference type="SUPFAM" id="SSF51735">
    <property type="entry name" value="NAD(P)-binding Rossmann-fold domains"/>
    <property type="match status" value="1"/>
</dbReference>
<dbReference type="OrthoDB" id="9778052at2"/>
<comment type="similarity">
    <text evidence="2">Belongs to the NAD(P)-dependent epimerase/dehydratase family. Dihydroflavonol-4-reductase subfamily.</text>
</comment>
<dbReference type="RefSeq" id="WP_057030300.1">
    <property type="nucleotide sequence ID" value="NZ_LJYF01000050.1"/>
</dbReference>
<dbReference type="PANTHER" id="PTHR10366">
    <property type="entry name" value="NAD DEPENDENT EPIMERASE/DEHYDRATASE"/>
    <property type="match status" value="1"/>
</dbReference>
<dbReference type="AlphaFoldDB" id="A0A0R3BMB3"/>
<organism evidence="4 5">
    <name type="scientific">Bradyrhizobium yuanmingense</name>
    <dbReference type="NCBI Taxonomy" id="108015"/>
    <lineage>
        <taxon>Bacteria</taxon>
        <taxon>Pseudomonadati</taxon>
        <taxon>Pseudomonadota</taxon>
        <taxon>Alphaproteobacteria</taxon>
        <taxon>Hyphomicrobiales</taxon>
        <taxon>Nitrobacteraceae</taxon>
        <taxon>Bradyrhizobium</taxon>
    </lineage>
</organism>
<gene>
    <name evidence="4" type="ORF">AOQ72_03350</name>
</gene>
<name>A0A0R3BMB3_9BRAD</name>
<evidence type="ECO:0000256" key="2">
    <source>
        <dbReference type="ARBA" id="ARBA00023445"/>
    </source>
</evidence>
<evidence type="ECO:0000256" key="1">
    <source>
        <dbReference type="ARBA" id="ARBA00023002"/>
    </source>
</evidence>
<dbReference type="PANTHER" id="PTHR10366:SF564">
    <property type="entry name" value="STEROL-4-ALPHA-CARBOXYLATE 3-DEHYDROGENASE, DECARBOXYLATING"/>
    <property type="match status" value="1"/>
</dbReference>
<dbReference type="InterPro" id="IPR001509">
    <property type="entry name" value="Epimerase_deHydtase"/>
</dbReference>
<dbReference type="Pfam" id="PF01370">
    <property type="entry name" value="Epimerase"/>
    <property type="match status" value="1"/>
</dbReference>
<accession>A0A0R3BMB3</accession>
<proteinExistence type="inferred from homology"/>